<dbReference type="AlphaFoldDB" id="X0X557"/>
<protein>
    <recommendedName>
        <fullName evidence="1">YrdC-like domain-containing protein</fullName>
    </recommendedName>
</protein>
<dbReference type="SUPFAM" id="SSF55821">
    <property type="entry name" value="YrdC/RibB"/>
    <property type="match status" value="1"/>
</dbReference>
<comment type="caution">
    <text evidence="2">The sequence shown here is derived from an EMBL/GenBank/DDBJ whole genome shotgun (WGS) entry which is preliminary data.</text>
</comment>
<dbReference type="InterPro" id="IPR006070">
    <property type="entry name" value="Sua5-like_dom"/>
</dbReference>
<feature type="non-terminal residue" evidence="2">
    <location>
        <position position="61"/>
    </location>
</feature>
<accession>X0X557</accession>
<evidence type="ECO:0000313" key="2">
    <source>
        <dbReference type="EMBL" id="GAG31798.1"/>
    </source>
</evidence>
<name>X0X557_9ZZZZ</name>
<feature type="domain" description="YrdC-like" evidence="1">
    <location>
        <begin position="23"/>
        <end position="60"/>
    </location>
</feature>
<reference evidence="2" key="1">
    <citation type="journal article" date="2014" name="Front. Microbiol.">
        <title>High frequency of phylogenetically diverse reductive dehalogenase-homologous genes in deep subseafloor sedimentary metagenomes.</title>
        <authorList>
            <person name="Kawai M."/>
            <person name="Futagami T."/>
            <person name="Toyoda A."/>
            <person name="Takaki Y."/>
            <person name="Nishi S."/>
            <person name="Hori S."/>
            <person name="Arai W."/>
            <person name="Tsubouchi T."/>
            <person name="Morono Y."/>
            <person name="Uchiyama I."/>
            <person name="Ito T."/>
            <person name="Fujiyama A."/>
            <person name="Inagaki F."/>
            <person name="Takami H."/>
        </authorList>
    </citation>
    <scope>NUCLEOTIDE SEQUENCE</scope>
    <source>
        <strain evidence="2">Expedition CK06-06</strain>
    </source>
</reference>
<dbReference type="GO" id="GO:0003725">
    <property type="term" value="F:double-stranded RNA binding"/>
    <property type="evidence" value="ECO:0007669"/>
    <property type="project" value="InterPro"/>
</dbReference>
<proteinExistence type="predicted"/>
<gene>
    <name evidence="2" type="ORF">S01H1_68396</name>
</gene>
<dbReference type="Pfam" id="PF01300">
    <property type="entry name" value="Sua5_yciO_yrdC"/>
    <property type="match status" value="1"/>
</dbReference>
<dbReference type="EMBL" id="BARS01045359">
    <property type="protein sequence ID" value="GAG31798.1"/>
    <property type="molecule type" value="Genomic_DNA"/>
</dbReference>
<organism evidence="2">
    <name type="scientific">marine sediment metagenome</name>
    <dbReference type="NCBI Taxonomy" id="412755"/>
    <lineage>
        <taxon>unclassified sequences</taxon>
        <taxon>metagenomes</taxon>
        <taxon>ecological metagenomes</taxon>
    </lineage>
</organism>
<dbReference type="Gene3D" id="3.90.870.10">
    <property type="entry name" value="DHBP synthase"/>
    <property type="match status" value="1"/>
</dbReference>
<sequence>MPHIIKIDQQNPDKDTVDIISKLISKGKTFVYPTETFYAIGALYDDETSINKIFDIKERDL</sequence>
<dbReference type="InterPro" id="IPR017945">
    <property type="entry name" value="DHBP_synth_RibB-like_a/b_dom"/>
</dbReference>
<evidence type="ECO:0000259" key="1">
    <source>
        <dbReference type="Pfam" id="PF01300"/>
    </source>
</evidence>